<keyword evidence="2" id="KW-1185">Reference proteome</keyword>
<dbReference type="RefSeq" id="WP_198443174.1">
    <property type="nucleotide sequence ID" value="NZ_CBCSHE010000011.1"/>
</dbReference>
<dbReference type="GO" id="GO:0016787">
    <property type="term" value="F:hydrolase activity"/>
    <property type="evidence" value="ECO:0007669"/>
    <property type="project" value="UniProtKB-KW"/>
</dbReference>
<sequence>MNVKLDCSKITLGVRYSAPVFFDDGQNMFLAAGHPAKPYHIEALKRWSVPFLLTEGHPMSEIRQTFVPEDDGLEELEEFEEDEDIGELEPL</sequence>
<keyword evidence="1" id="KW-0378">Hydrolase</keyword>
<dbReference type="KEGG" id="tper:IWA51_03225"/>
<dbReference type="AlphaFoldDB" id="A0A7T3REF6"/>
<dbReference type="Proteomes" id="UP000595224">
    <property type="component" value="Chromosome"/>
</dbReference>
<dbReference type="EMBL" id="CP064936">
    <property type="protein sequence ID" value="QQA01636.1"/>
    <property type="molecule type" value="Genomic_DNA"/>
</dbReference>
<proteinExistence type="predicted"/>
<organism evidence="1 2">
    <name type="scientific">Treponema peruense</name>
    <dbReference type="NCBI Taxonomy" id="2787628"/>
    <lineage>
        <taxon>Bacteria</taxon>
        <taxon>Pseudomonadati</taxon>
        <taxon>Spirochaetota</taxon>
        <taxon>Spirochaetia</taxon>
        <taxon>Spirochaetales</taxon>
        <taxon>Treponemataceae</taxon>
        <taxon>Treponema</taxon>
    </lineage>
</organism>
<evidence type="ECO:0000313" key="2">
    <source>
        <dbReference type="Proteomes" id="UP000595224"/>
    </source>
</evidence>
<gene>
    <name evidence="1" type="ORF">IWA51_03225</name>
</gene>
<name>A0A7T3REF6_9SPIR</name>
<accession>A0A7T3REF6</accession>
<reference evidence="1 2" key="1">
    <citation type="submission" date="2020-11" db="EMBL/GenBank/DDBJ databases">
        <title>Treponema Peruensis nv. sp., first commensal Treponema isolated from human feces.</title>
        <authorList>
            <person name="Belkhou C."/>
            <person name="Raes J."/>
        </authorList>
    </citation>
    <scope>NUCLEOTIDE SEQUENCE [LARGE SCALE GENOMIC DNA]</scope>
    <source>
        <strain evidence="1 2">RCC2812</strain>
    </source>
</reference>
<evidence type="ECO:0000313" key="1">
    <source>
        <dbReference type="EMBL" id="QQA01636.1"/>
    </source>
</evidence>
<protein>
    <submittedName>
        <fullName evidence="1">Phosphohydrolase</fullName>
    </submittedName>
</protein>